<proteinExistence type="predicted"/>
<sequence length="144" mass="16496">MQTLLTLDTLRRIARDPLATVDVWGPIAVPALALVLLLAARQYLGRWPDLWRFRRRVLPIADRLADGDYDEQLDVVDERVGVDLEAVADALPEKTGVPLQQFSVIRLSLLICLCETNPLDTEERIGPLRGSFLSYYHEPDYFYW</sequence>
<evidence type="ECO:0000313" key="3">
    <source>
        <dbReference type="Proteomes" id="UP001596545"/>
    </source>
</evidence>
<evidence type="ECO:0000256" key="1">
    <source>
        <dbReference type="SAM" id="Phobius"/>
    </source>
</evidence>
<dbReference type="Proteomes" id="UP001596545">
    <property type="component" value="Unassembled WGS sequence"/>
</dbReference>
<gene>
    <name evidence="2" type="ORF">ACFQMF_01595</name>
</gene>
<keyword evidence="1" id="KW-0812">Transmembrane</keyword>
<protein>
    <submittedName>
        <fullName evidence="2">Uncharacterized protein</fullName>
    </submittedName>
</protein>
<name>A0ABD6AG99_9EURY</name>
<dbReference type="AlphaFoldDB" id="A0ABD6AG99"/>
<keyword evidence="1" id="KW-1133">Transmembrane helix</keyword>
<reference evidence="2 3" key="1">
    <citation type="journal article" date="2019" name="Int. J. Syst. Evol. Microbiol.">
        <title>The Global Catalogue of Microorganisms (GCM) 10K type strain sequencing project: providing services to taxonomists for standard genome sequencing and annotation.</title>
        <authorList>
            <consortium name="The Broad Institute Genomics Platform"/>
            <consortium name="The Broad Institute Genome Sequencing Center for Infectious Disease"/>
            <person name="Wu L."/>
            <person name="Ma J."/>
        </authorList>
    </citation>
    <scope>NUCLEOTIDE SEQUENCE [LARGE SCALE GENOMIC DNA]</scope>
    <source>
        <strain evidence="2 3">CGMCC 1.12554</strain>
    </source>
</reference>
<dbReference type="EMBL" id="JBHTBL010000001">
    <property type="protein sequence ID" value="MFC7323265.1"/>
    <property type="molecule type" value="Genomic_DNA"/>
</dbReference>
<evidence type="ECO:0000313" key="2">
    <source>
        <dbReference type="EMBL" id="MFC7323265.1"/>
    </source>
</evidence>
<organism evidence="2 3">
    <name type="scientific">Halorubrum rutilum</name>
    <dbReference type="NCBI Taxonomy" id="1364933"/>
    <lineage>
        <taxon>Archaea</taxon>
        <taxon>Methanobacteriati</taxon>
        <taxon>Methanobacteriota</taxon>
        <taxon>Stenosarchaea group</taxon>
        <taxon>Halobacteria</taxon>
        <taxon>Halobacteriales</taxon>
        <taxon>Haloferacaceae</taxon>
        <taxon>Halorubrum</taxon>
    </lineage>
</organism>
<keyword evidence="3" id="KW-1185">Reference proteome</keyword>
<accession>A0ABD6AG99</accession>
<comment type="caution">
    <text evidence="2">The sequence shown here is derived from an EMBL/GenBank/DDBJ whole genome shotgun (WGS) entry which is preliminary data.</text>
</comment>
<dbReference type="RefSeq" id="WP_256407365.1">
    <property type="nucleotide sequence ID" value="NZ_JANHDN010000001.1"/>
</dbReference>
<keyword evidence="1" id="KW-0472">Membrane</keyword>
<feature type="transmembrane region" description="Helical" evidence="1">
    <location>
        <begin position="23"/>
        <end position="44"/>
    </location>
</feature>